<accession>A0ACA9PM73</accession>
<evidence type="ECO:0000313" key="1">
    <source>
        <dbReference type="EMBL" id="CAG8716826.1"/>
    </source>
</evidence>
<gene>
    <name evidence="1" type="ORF">SPELUC_LOCUS12170</name>
</gene>
<evidence type="ECO:0000313" key="2">
    <source>
        <dbReference type="Proteomes" id="UP000789366"/>
    </source>
</evidence>
<organism evidence="1 2">
    <name type="scientific">Cetraspora pellucida</name>
    <dbReference type="NCBI Taxonomy" id="1433469"/>
    <lineage>
        <taxon>Eukaryota</taxon>
        <taxon>Fungi</taxon>
        <taxon>Fungi incertae sedis</taxon>
        <taxon>Mucoromycota</taxon>
        <taxon>Glomeromycotina</taxon>
        <taxon>Glomeromycetes</taxon>
        <taxon>Diversisporales</taxon>
        <taxon>Gigasporaceae</taxon>
        <taxon>Cetraspora</taxon>
    </lineage>
</organism>
<dbReference type="EMBL" id="CAJVPW010027893">
    <property type="protein sequence ID" value="CAG8716826.1"/>
    <property type="molecule type" value="Genomic_DNA"/>
</dbReference>
<name>A0ACA9PM73_9GLOM</name>
<proteinExistence type="predicted"/>
<sequence length="42" mass="4859">LNISKPEFDADYSTVKEDSREKKQKRKVKHKQNKEGVGVKKG</sequence>
<comment type="caution">
    <text evidence="1">The sequence shown here is derived from an EMBL/GenBank/DDBJ whole genome shotgun (WGS) entry which is preliminary data.</text>
</comment>
<reference evidence="1" key="1">
    <citation type="submission" date="2021-06" db="EMBL/GenBank/DDBJ databases">
        <authorList>
            <person name="Kallberg Y."/>
            <person name="Tangrot J."/>
            <person name="Rosling A."/>
        </authorList>
    </citation>
    <scope>NUCLEOTIDE SEQUENCE</scope>
    <source>
        <strain evidence="1">28 12/20/2015</strain>
    </source>
</reference>
<dbReference type="Proteomes" id="UP000789366">
    <property type="component" value="Unassembled WGS sequence"/>
</dbReference>
<feature type="non-terminal residue" evidence="1">
    <location>
        <position position="1"/>
    </location>
</feature>
<feature type="non-terminal residue" evidence="1">
    <location>
        <position position="42"/>
    </location>
</feature>
<keyword evidence="2" id="KW-1185">Reference proteome</keyword>
<protein>
    <submittedName>
        <fullName evidence="1">16408_t:CDS:1</fullName>
    </submittedName>
</protein>